<dbReference type="EMBL" id="CAJVQA010014534">
    <property type="protein sequence ID" value="CAG8731602.1"/>
    <property type="molecule type" value="Genomic_DNA"/>
</dbReference>
<organism evidence="2 3">
    <name type="scientific">Cetraspora pellucida</name>
    <dbReference type="NCBI Taxonomy" id="1433469"/>
    <lineage>
        <taxon>Eukaryota</taxon>
        <taxon>Fungi</taxon>
        <taxon>Fungi incertae sedis</taxon>
        <taxon>Mucoromycota</taxon>
        <taxon>Glomeromycotina</taxon>
        <taxon>Glomeromycetes</taxon>
        <taxon>Diversisporales</taxon>
        <taxon>Gigasporaceae</taxon>
        <taxon>Cetraspora</taxon>
    </lineage>
</organism>
<protein>
    <submittedName>
        <fullName evidence="2">12861_t:CDS:1</fullName>
    </submittedName>
</protein>
<evidence type="ECO:0000256" key="1">
    <source>
        <dbReference type="SAM" id="MobiDB-lite"/>
    </source>
</evidence>
<gene>
    <name evidence="2" type="ORF">CPELLU_LOCUS13524</name>
</gene>
<dbReference type="AlphaFoldDB" id="A0A9N9IFL1"/>
<feature type="non-terminal residue" evidence="2">
    <location>
        <position position="75"/>
    </location>
</feature>
<comment type="caution">
    <text evidence="2">The sequence shown here is derived from an EMBL/GenBank/DDBJ whole genome shotgun (WGS) entry which is preliminary data.</text>
</comment>
<keyword evidence="3" id="KW-1185">Reference proteome</keyword>
<dbReference type="Proteomes" id="UP000789759">
    <property type="component" value="Unassembled WGS sequence"/>
</dbReference>
<feature type="region of interest" description="Disordered" evidence="1">
    <location>
        <begin position="1"/>
        <end position="31"/>
    </location>
</feature>
<name>A0A9N9IFL1_9GLOM</name>
<accession>A0A9N9IFL1</accession>
<evidence type="ECO:0000313" key="2">
    <source>
        <dbReference type="EMBL" id="CAG8731602.1"/>
    </source>
</evidence>
<reference evidence="2" key="1">
    <citation type="submission" date="2021-06" db="EMBL/GenBank/DDBJ databases">
        <authorList>
            <person name="Kallberg Y."/>
            <person name="Tangrot J."/>
            <person name="Rosling A."/>
        </authorList>
    </citation>
    <scope>NUCLEOTIDE SEQUENCE</scope>
    <source>
        <strain evidence="2">FL966</strain>
    </source>
</reference>
<feature type="compositionally biased region" description="Polar residues" evidence="1">
    <location>
        <begin position="1"/>
        <end position="17"/>
    </location>
</feature>
<proteinExistence type="predicted"/>
<dbReference type="OrthoDB" id="2448051at2759"/>
<evidence type="ECO:0000313" key="3">
    <source>
        <dbReference type="Proteomes" id="UP000789759"/>
    </source>
</evidence>
<sequence>GTNYTAKSSAKDNTPSQKTKKQPCPPNILKKHTDPVLLHNICKADEVITEPELIRKEVQMHYKNWTKPNPPDWNH</sequence>